<dbReference type="KEGG" id="dpl:KGM_209443"/>
<dbReference type="AlphaFoldDB" id="A0A212F685"/>
<dbReference type="InParanoid" id="A0A212F685"/>
<dbReference type="Proteomes" id="UP000007151">
    <property type="component" value="Unassembled WGS sequence"/>
</dbReference>
<feature type="region of interest" description="Disordered" evidence="1">
    <location>
        <begin position="64"/>
        <end position="84"/>
    </location>
</feature>
<sequence length="84" mass="9036">MTMADTGPTLCSVLDPSKSRCRVLFALHFLSIATNPLTRSPLLQMLGSTRKGYTPKAGSLRAGADHALHLTPRLTSDNNNPSPF</sequence>
<proteinExistence type="predicted"/>
<feature type="compositionally biased region" description="Polar residues" evidence="1">
    <location>
        <begin position="73"/>
        <end position="84"/>
    </location>
</feature>
<organism evidence="2 3">
    <name type="scientific">Danaus plexippus plexippus</name>
    <dbReference type="NCBI Taxonomy" id="278856"/>
    <lineage>
        <taxon>Eukaryota</taxon>
        <taxon>Metazoa</taxon>
        <taxon>Ecdysozoa</taxon>
        <taxon>Arthropoda</taxon>
        <taxon>Hexapoda</taxon>
        <taxon>Insecta</taxon>
        <taxon>Pterygota</taxon>
        <taxon>Neoptera</taxon>
        <taxon>Endopterygota</taxon>
        <taxon>Lepidoptera</taxon>
        <taxon>Glossata</taxon>
        <taxon>Ditrysia</taxon>
        <taxon>Papilionoidea</taxon>
        <taxon>Nymphalidae</taxon>
        <taxon>Danainae</taxon>
        <taxon>Danaini</taxon>
        <taxon>Danaina</taxon>
        <taxon>Danaus</taxon>
        <taxon>Danaus</taxon>
    </lineage>
</organism>
<evidence type="ECO:0000313" key="3">
    <source>
        <dbReference type="Proteomes" id="UP000007151"/>
    </source>
</evidence>
<name>A0A212F685_DANPL</name>
<protein>
    <submittedName>
        <fullName evidence="2">Uncharacterized protein</fullName>
    </submittedName>
</protein>
<dbReference type="EMBL" id="AGBW02010072">
    <property type="protein sequence ID" value="OWR49246.1"/>
    <property type="molecule type" value="Genomic_DNA"/>
</dbReference>
<evidence type="ECO:0000256" key="1">
    <source>
        <dbReference type="SAM" id="MobiDB-lite"/>
    </source>
</evidence>
<accession>A0A212F685</accession>
<reference evidence="2 3" key="1">
    <citation type="journal article" date="2011" name="Cell">
        <title>The monarch butterfly genome yields insights into long-distance migration.</title>
        <authorList>
            <person name="Zhan S."/>
            <person name="Merlin C."/>
            <person name="Boore J.L."/>
            <person name="Reppert S.M."/>
        </authorList>
    </citation>
    <scope>NUCLEOTIDE SEQUENCE [LARGE SCALE GENOMIC DNA]</scope>
    <source>
        <strain evidence="2">F-2</strain>
    </source>
</reference>
<evidence type="ECO:0000313" key="2">
    <source>
        <dbReference type="EMBL" id="OWR49246.1"/>
    </source>
</evidence>
<keyword evidence="3" id="KW-1185">Reference proteome</keyword>
<comment type="caution">
    <text evidence="2">The sequence shown here is derived from an EMBL/GenBank/DDBJ whole genome shotgun (WGS) entry which is preliminary data.</text>
</comment>
<gene>
    <name evidence="2" type="ORF">KGM_209443</name>
</gene>